<comment type="caution">
    <text evidence="2">The sequence shown here is derived from an EMBL/GenBank/DDBJ whole genome shotgun (WGS) entry which is preliminary data.</text>
</comment>
<gene>
    <name evidence="2" type="ORF">GHC57_10700</name>
</gene>
<proteinExistence type="predicted"/>
<dbReference type="RefSeq" id="WP_211369172.1">
    <property type="nucleotide sequence ID" value="NZ_WIVE01000030.1"/>
</dbReference>
<dbReference type="Proteomes" id="UP000434582">
    <property type="component" value="Unassembled WGS sequence"/>
</dbReference>
<sequence length="170" mass="19219">MALMSTKDQNGQEKYSTAFEKLAGEGNDLVGLVAYALYKRHKRAWIIDCCPDEVAIRDHHKLLVQPYIDTLMDSANNLLQEYGDGRVEQERDRLLAAGYDLQVQNISDQIQIHSDHILNTVVKKTNPWATFWPGLTVWFVGVFVSVIIVTSNLIPTLIEHLKSLIDSAPQ</sequence>
<keyword evidence="1" id="KW-1133">Transmembrane helix</keyword>
<dbReference type="EMBL" id="WIVE01000030">
    <property type="protein sequence ID" value="MQX36986.1"/>
    <property type="molecule type" value="Genomic_DNA"/>
</dbReference>
<keyword evidence="1" id="KW-0472">Membrane</keyword>
<reference evidence="2 3" key="1">
    <citation type="submission" date="2019-10" db="EMBL/GenBank/DDBJ databases">
        <title>Draft whole-genome sequence of the purple nonsulfur photosynthetic bacterium Roseospira navarrensis DSM 15114.</title>
        <authorList>
            <person name="Kyndt J.A."/>
            <person name="Meyer T.E."/>
        </authorList>
    </citation>
    <scope>NUCLEOTIDE SEQUENCE [LARGE SCALE GENOMIC DNA]</scope>
    <source>
        <strain evidence="2 3">DSM 15114</strain>
    </source>
</reference>
<protein>
    <submittedName>
        <fullName evidence="2">Uncharacterized protein</fullName>
    </submittedName>
</protein>
<name>A0A7X1ZEG3_9PROT</name>
<evidence type="ECO:0000256" key="1">
    <source>
        <dbReference type="SAM" id="Phobius"/>
    </source>
</evidence>
<evidence type="ECO:0000313" key="2">
    <source>
        <dbReference type="EMBL" id="MQX36986.1"/>
    </source>
</evidence>
<organism evidence="2 3">
    <name type="scientific">Roseospira navarrensis</name>
    <dbReference type="NCBI Taxonomy" id="140058"/>
    <lineage>
        <taxon>Bacteria</taxon>
        <taxon>Pseudomonadati</taxon>
        <taxon>Pseudomonadota</taxon>
        <taxon>Alphaproteobacteria</taxon>
        <taxon>Rhodospirillales</taxon>
        <taxon>Rhodospirillaceae</taxon>
        <taxon>Roseospira</taxon>
    </lineage>
</organism>
<feature type="transmembrane region" description="Helical" evidence="1">
    <location>
        <begin position="131"/>
        <end position="154"/>
    </location>
</feature>
<accession>A0A7X1ZEG3</accession>
<dbReference type="AlphaFoldDB" id="A0A7X1ZEG3"/>
<keyword evidence="3" id="KW-1185">Reference proteome</keyword>
<evidence type="ECO:0000313" key="3">
    <source>
        <dbReference type="Proteomes" id="UP000434582"/>
    </source>
</evidence>
<keyword evidence="1" id="KW-0812">Transmembrane</keyword>